<keyword evidence="5" id="KW-1185">Reference proteome</keyword>
<dbReference type="InterPro" id="IPR050173">
    <property type="entry name" value="ABC_transporter_C-like"/>
</dbReference>
<accession>A0A0C9ZIU9</accession>
<evidence type="ECO:0000256" key="1">
    <source>
        <dbReference type="ARBA" id="ARBA00022737"/>
    </source>
</evidence>
<dbReference type="GO" id="GO:0005524">
    <property type="term" value="F:ATP binding"/>
    <property type="evidence" value="ECO:0007669"/>
    <property type="project" value="UniProtKB-KW"/>
</dbReference>
<dbReference type="PANTHER" id="PTHR24223:SF353">
    <property type="entry name" value="ABC TRANSPORTER ATP-BINDING PROTEIN_PERMEASE VMR1-RELATED"/>
    <property type="match status" value="1"/>
</dbReference>
<sequence>LALSFFCIAEATEGHILIDDNDIFEIGLTDVRSRLAIITRELVLLSGTLRSAVDCLKEYQDAETVY</sequence>
<reference evidence="5" key="2">
    <citation type="submission" date="2015-01" db="EMBL/GenBank/DDBJ databases">
        <title>Evolutionary Origins and Diversification of the Mycorrhizal Mutualists.</title>
        <authorList>
            <consortium name="DOE Joint Genome Institute"/>
            <consortium name="Mycorrhizal Genomics Consortium"/>
            <person name="Kohler A."/>
            <person name="Kuo A."/>
            <person name="Nagy L.G."/>
            <person name="Floudas D."/>
            <person name="Copeland A."/>
            <person name="Barry K.W."/>
            <person name="Cichocki N."/>
            <person name="Veneault-Fourrey C."/>
            <person name="LaButti K."/>
            <person name="Lindquist E.A."/>
            <person name="Lipzen A."/>
            <person name="Lundell T."/>
            <person name="Morin E."/>
            <person name="Murat C."/>
            <person name="Riley R."/>
            <person name="Ohm R."/>
            <person name="Sun H."/>
            <person name="Tunlid A."/>
            <person name="Henrissat B."/>
            <person name="Grigoriev I.V."/>
            <person name="Hibbett D.S."/>
            <person name="Martin F."/>
        </authorList>
    </citation>
    <scope>NUCLEOTIDE SEQUENCE [LARGE SCALE GENOMIC DNA]</scope>
    <source>
        <strain evidence="5">441</strain>
    </source>
</reference>
<dbReference type="EMBL" id="KN833739">
    <property type="protein sequence ID" value="KIK22427.1"/>
    <property type="molecule type" value="Genomic_DNA"/>
</dbReference>
<protein>
    <submittedName>
        <fullName evidence="4">Uncharacterized protein</fullName>
    </submittedName>
</protein>
<gene>
    <name evidence="4" type="ORF">PISMIDRAFT_102492</name>
</gene>
<evidence type="ECO:0000313" key="4">
    <source>
        <dbReference type="EMBL" id="KIK22427.1"/>
    </source>
</evidence>
<keyword evidence="1" id="KW-0677">Repeat</keyword>
<dbReference type="InterPro" id="IPR027417">
    <property type="entry name" value="P-loop_NTPase"/>
</dbReference>
<dbReference type="PANTHER" id="PTHR24223">
    <property type="entry name" value="ATP-BINDING CASSETTE SUB-FAMILY C"/>
    <property type="match status" value="1"/>
</dbReference>
<name>A0A0C9ZIU9_9AGAM</name>
<evidence type="ECO:0000256" key="3">
    <source>
        <dbReference type="ARBA" id="ARBA00022840"/>
    </source>
</evidence>
<dbReference type="HOGENOM" id="CLU_172245_0_0_1"/>
<proteinExistence type="predicted"/>
<keyword evidence="2" id="KW-0547">Nucleotide-binding</keyword>
<dbReference type="Gene3D" id="3.40.50.300">
    <property type="entry name" value="P-loop containing nucleotide triphosphate hydrolases"/>
    <property type="match status" value="1"/>
</dbReference>
<dbReference type="SUPFAM" id="SSF52540">
    <property type="entry name" value="P-loop containing nucleoside triphosphate hydrolases"/>
    <property type="match status" value="1"/>
</dbReference>
<dbReference type="STRING" id="765257.A0A0C9ZIU9"/>
<dbReference type="GO" id="GO:0042626">
    <property type="term" value="F:ATPase-coupled transmembrane transporter activity"/>
    <property type="evidence" value="ECO:0007669"/>
    <property type="project" value="TreeGrafter"/>
</dbReference>
<dbReference type="Proteomes" id="UP000054018">
    <property type="component" value="Unassembled WGS sequence"/>
</dbReference>
<dbReference type="AlphaFoldDB" id="A0A0C9ZIU9"/>
<evidence type="ECO:0000313" key="5">
    <source>
        <dbReference type="Proteomes" id="UP000054018"/>
    </source>
</evidence>
<keyword evidence="3" id="KW-0067">ATP-binding</keyword>
<organism evidence="4 5">
    <name type="scientific">Pisolithus microcarpus 441</name>
    <dbReference type="NCBI Taxonomy" id="765257"/>
    <lineage>
        <taxon>Eukaryota</taxon>
        <taxon>Fungi</taxon>
        <taxon>Dikarya</taxon>
        <taxon>Basidiomycota</taxon>
        <taxon>Agaricomycotina</taxon>
        <taxon>Agaricomycetes</taxon>
        <taxon>Agaricomycetidae</taxon>
        <taxon>Boletales</taxon>
        <taxon>Sclerodermatineae</taxon>
        <taxon>Pisolithaceae</taxon>
        <taxon>Pisolithus</taxon>
    </lineage>
</organism>
<dbReference type="OrthoDB" id="6500128at2759"/>
<reference evidence="4 5" key="1">
    <citation type="submission" date="2014-04" db="EMBL/GenBank/DDBJ databases">
        <authorList>
            <consortium name="DOE Joint Genome Institute"/>
            <person name="Kuo A."/>
            <person name="Kohler A."/>
            <person name="Costa M.D."/>
            <person name="Nagy L.G."/>
            <person name="Floudas D."/>
            <person name="Copeland A."/>
            <person name="Barry K.W."/>
            <person name="Cichocki N."/>
            <person name="Veneault-Fourrey C."/>
            <person name="LaButti K."/>
            <person name="Lindquist E.A."/>
            <person name="Lipzen A."/>
            <person name="Lundell T."/>
            <person name="Morin E."/>
            <person name="Murat C."/>
            <person name="Sun H."/>
            <person name="Tunlid A."/>
            <person name="Henrissat B."/>
            <person name="Grigoriev I.V."/>
            <person name="Hibbett D.S."/>
            <person name="Martin F."/>
            <person name="Nordberg H.P."/>
            <person name="Cantor M.N."/>
            <person name="Hua S.X."/>
        </authorList>
    </citation>
    <scope>NUCLEOTIDE SEQUENCE [LARGE SCALE GENOMIC DNA]</scope>
    <source>
        <strain evidence="4 5">441</strain>
    </source>
</reference>
<feature type="non-terminal residue" evidence="4">
    <location>
        <position position="1"/>
    </location>
</feature>
<dbReference type="GO" id="GO:0000329">
    <property type="term" value="C:fungal-type vacuole membrane"/>
    <property type="evidence" value="ECO:0007669"/>
    <property type="project" value="TreeGrafter"/>
</dbReference>
<evidence type="ECO:0000256" key="2">
    <source>
        <dbReference type="ARBA" id="ARBA00022741"/>
    </source>
</evidence>